<dbReference type="InterPro" id="IPR005158">
    <property type="entry name" value="BTAD"/>
</dbReference>
<dbReference type="Gene3D" id="1.10.10.10">
    <property type="entry name" value="Winged helix-like DNA-binding domain superfamily/Winged helix DNA-binding domain"/>
    <property type="match status" value="1"/>
</dbReference>
<accession>A0A5D3KXP0</accession>
<dbReference type="GO" id="GO:0003677">
    <property type="term" value="F:DNA binding"/>
    <property type="evidence" value="ECO:0007669"/>
    <property type="project" value="InterPro"/>
</dbReference>
<feature type="compositionally biased region" description="Polar residues" evidence="3">
    <location>
        <begin position="1"/>
        <end position="18"/>
    </location>
</feature>
<dbReference type="PANTHER" id="PTHR35807:SF1">
    <property type="entry name" value="TRANSCRIPTIONAL REGULATOR REDD"/>
    <property type="match status" value="1"/>
</dbReference>
<dbReference type="AlphaFoldDB" id="A0A5D3KXP0"/>
<protein>
    <recommendedName>
        <fullName evidence="4">Bacterial transcriptional activator domain-containing protein</fullName>
    </recommendedName>
</protein>
<dbReference type="InterPro" id="IPR016032">
    <property type="entry name" value="Sig_transdc_resp-reg_C-effctor"/>
</dbReference>
<comment type="caution">
    <text evidence="5">The sequence shown here is derived from an EMBL/GenBank/DDBJ whole genome shotgun (WGS) entry which is preliminary data.</text>
</comment>
<gene>
    <name evidence="5" type="ORF">FXB40_06875</name>
</gene>
<keyword evidence="2" id="KW-0804">Transcription</keyword>
<feature type="domain" description="Bacterial transcriptional activator" evidence="4">
    <location>
        <begin position="246"/>
        <end position="385"/>
    </location>
</feature>
<dbReference type="OrthoDB" id="7888886at2"/>
<proteinExistence type="predicted"/>
<evidence type="ECO:0000313" key="6">
    <source>
        <dbReference type="Proteomes" id="UP000324758"/>
    </source>
</evidence>
<dbReference type="Pfam" id="PF03704">
    <property type="entry name" value="BTAD"/>
    <property type="match status" value="1"/>
</dbReference>
<dbReference type="Proteomes" id="UP000324758">
    <property type="component" value="Unassembled WGS sequence"/>
</dbReference>
<dbReference type="PANTHER" id="PTHR35807">
    <property type="entry name" value="TRANSCRIPTIONAL REGULATOR REDD-RELATED"/>
    <property type="match status" value="1"/>
</dbReference>
<dbReference type="GO" id="GO:0006355">
    <property type="term" value="P:regulation of DNA-templated transcription"/>
    <property type="evidence" value="ECO:0007669"/>
    <property type="project" value="InterPro"/>
</dbReference>
<dbReference type="SMART" id="SM01043">
    <property type="entry name" value="BTAD"/>
    <property type="match status" value="1"/>
</dbReference>
<sequence length="817" mass="89948">MWVEPSASSPGLTASGSTPRGRHRASRDQARPVQAGEPRNTIHDHFTLVGWKWSAFGLLAKPPFLITQPHLTIAQPEMYHFSPIPDPAARIRETACFWLGAPHEPIPCVRPSLASRNLHSYTVVDDVDEGWQNMSGVGGDEAVDKDKPGRLRLKIIGTFAASVDGRELGLGRKAQALLAYMMLSSARQLPRTRLVGLLWSEKEELLAKGSLRQSLSQIQRELKALGCTHFHADQMHVALEIEQVACDLTEIVSDVERGIVHPLLLARERLTDDILDDLEGIDPAFSEWLAETRPLIHERLIDALAKLLPDEAQTIIPTNAETAARAIHRLDPENERAVRVLIKSHVAAGSIGAALAVYARLWRQLEDTYDIEPHRLTQDLIADLRQHQPEAVTPTVSPSVASPGVRTIGLATSRPSVAVLPFRALSPNLEPQFTIGIVDSVVQALSSLKELLVISRGSTMIPAPQTLDLRAVGRDLNAQYLLHGSIQRAGDQIRISTELVAAETVEVVRVDRLNGTAADVFDLQDRIAVEVIRSLAPQVRDRELHRAMQKRPDDLDAYQLALVGYDQMFSPDYTTFVTARTNFERAHVLSPNWAPPLSYSAIWHMQRVSRGLSSNPPVELDTARALAERALERNSSDPLANAVGGYTLSQCKHDHVGALKQLDRAIELTPNLALAFAYRAAVQVRCERYEDALIDVAINLRLSPRDRHAWFAEMISAQAHFAMNDLNSAIEHATGVARLLPSNQANLRVLIAALIESGRLDDAQIFARPIMIAGEIDLTWIATSPWPKPSLVRIAAALSRLASTLRNGPPSGDTDKS</sequence>
<organism evidence="5 6">
    <name type="scientific">Bradyrhizobium rifense</name>
    <dbReference type="NCBI Taxonomy" id="515499"/>
    <lineage>
        <taxon>Bacteria</taxon>
        <taxon>Pseudomonadati</taxon>
        <taxon>Pseudomonadota</taxon>
        <taxon>Alphaproteobacteria</taxon>
        <taxon>Hyphomicrobiales</taxon>
        <taxon>Nitrobacteraceae</taxon>
        <taxon>Bradyrhizobium</taxon>
    </lineage>
</organism>
<dbReference type="InterPro" id="IPR011990">
    <property type="entry name" value="TPR-like_helical_dom_sf"/>
</dbReference>
<evidence type="ECO:0000256" key="3">
    <source>
        <dbReference type="SAM" id="MobiDB-lite"/>
    </source>
</evidence>
<keyword evidence="6" id="KW-1185">Reference proteome</keyword>
<evidence type="ECO:0000256" key="2">
    <source>
        <dbReference type="ARBA" id="ARBA00023163"/>
    </source>
</evidence>
<keyword evidence="1" id="KW-0805">Transcription regulation</keyword>
<dbReference type="SUPFAM" id="SSF46894">
    <property type="entry name" value="C-terminal effector domain of the bipartite response regulators"/>
    <property type="match status" value="1"/>
</dbReference>
<dbReference type="InterPro" id="IPR036388">
    <property type="entry name" value="WH-like_DNA-bd_sf"/>
</dbReference>
<dbReference type="InterPro" id="IPR051677">
    <property type="entry name" value="AfsR-DnrI-RedD_regulator"/>
</dbReference>
<evidence type="ECO:0000313" key="5">
    <source>
        <dbReference type="EMBL" id="TYL98189.1"/>
    </source>
</evidence>
<reference evidence="5 6" key="1">
    <citation type="submission" date="2019-08" db="EMBL/GenBank/DDBJ databases">
        <title>Bradyrhizobium hipponensis sp. nov., a rhizobium isolated from a Lupinus angustifolius root nodule in Tunisia.</title>
        <authorList>
            <person name="Off K."/>
            <person name="Rejili M."/>
            <person name="Mars M."/>
            <person name="Brachmann A."/>
            <person name="Marin M."/>
        </authorList>
    </citation>
    <scope>NUCLEOTIDE SEQUENCE [LARGE SCALE GENOMIC DNA]</scope>
    <source>
        <strain evidence="5 6">CTAW71</strain>
    </source>
</reference>
<dbReference type="SUPFAM" id="SSF48452">
    <property type="entry name" value="TPR-like"/>
    <property type="match status" value="2"/>
</dbReference>
<evidence type="ECO:0000256" key="1">
    <source>
        <dbReference type="ARBA" id="ARBA00023015"/>
    </source>
</evidence>
<dbReference type="Gene3D" id="1.25.40.10">
    <property type="entry name" value="Tetratricopeptide repeat domain"/>
    <property type="match status" value="2"/>
</dbReference>
<dbReference type="EMBL" id="VSSS01000013">
    <property type="protein sequence ID" value="TYL98189.1"/>
    <property type="molecule type" value="Genomic_DNA"/>
</dbReference>
<dbReference type="RefSeq" id="WP_148771441.1">
    <property type="nucleotide sequence ID" value="NZ_VSSS01000013.1"/>
</dbReference>
<evidence type="ECO:0000259" key="4">
    <source>
        <dbReference type="SMART" id="SM01043"/>
    </source>
</evidence>
<feature type="region of interest" description="Disordered" evidence="3">
    <location>
        <begin position="1"/>
        <end position="39"/>
    </location>
</feature>
<name>A0A5D3KXP0_9BRAD</name>